<evidence type="ECO:0000313" key="3">
    <source>
        <dbReference type="Proteomes" id="UP001140949"/>
    </source>
</evidence>
<reference evidence="2" key="2">
    <citation type="submission" date="2023-04" db="EMBL/GenBank/DDBJ databases">
        <authorList>
            <person name="Bruccoleri R.E."/>
            <person name="Oakeley E.J."/>
            <person name="Faust A.-M."/>
            <person name="Dessus-Babus S."/>
            <person name="Altorfer M."/>
            <person name="Burckhardt D."/>
            <person name="Oertli M."/>
            <person name="Naumann U."/>
            <person name="Petersen F."/>
            <person name="Wong J."/>
        </authorList>
    </citation>
    <scope>NUCLEOTIDE SEQUENCE</scope>
    <source>
        <strain evidence="2">GSM-AAB239-AS_SAM_17_03QT</strain>
        <tissue evidence="2">Leaf</tissue>
    </source>
</reference>
<dbReference type="AlphaFoldDB" id="A0AAX6HBJ2"/>
<organism evidence="2 3">
    <name type="scientific">Iris pallida</name>
    <name type="common">Sweet iris</name>
    <dbReference type="NCBI Taxonomy" id="29817"/>
    <lineage>
        <taxon>Eukaryota</taxon>
        <taxon>Viridiplantae</taxon>
        <taxon>Streptophyta</taxon>
        <taxon>Embryophyta</taxon>
        <taxon>Tracheophyta</taxon>
        <taxon>Spermatophyta</taxon>
        <taxon>Magnoliopsida</taxon>
        <taxon>Liliopsida</taxon>
        <taxon>Asparagales</taxon>
        <taxon>Iridaceae</taxon>
        <taxon>Iridoideae</taxon>
        <taxon>Irideae</taxon>
        <taxon>Iris</taxon>
    </lineage>
</organism>
<evidence type="ECO:0000313" key="2">
    <source>
        <dbReference type="EMBL" id="KAJ6838376.1"/>
    </source>
</evidence>
<name>A0AAX6HBJ2_IRIPA</name>
<evidence type="ECO:0000256" key="1">
    <source>
        <dbReference type="SAM" id="MobiDB-lite"/>
    </source>
</evidence>
<keyword evidence="3" id="KW-1185">Reference proteome</keyword>
<dbReference type="EMBL" id="JANAVB010010793">
    <property type="protein sequence ID" value="KAJ6838376.1"/>
    <property type="molecule type" value="Genomic_DNA"/>
</dbReference>
<sequence>MTCSASSMPLPSKSILTRRRRISRGRQQIHKSANRRNESLVIWVTFAMTRLGDSKLVVTELPDQLLKGNFPEEEMEMMAHLARECL</sequence>
<feature type="region of interest" description="Disordered" evidence="1">
    <location>
        <begin position="1"/>
        <end position="33"/>
    </location>
</feature>
<protein>
    <submittedName>
        <fullName evidence="2">Receptor-like serine/threonine-protein kinase NCRK</fullName>
    </submittedName>
</protein>
<dbReference type="Proteomes" id="UP001140949">
    <property type="component" value="Unassembled WGS sequence"/>
</dbReference>
<keyword evidence="2" id="KW-0418">Kinase</keyword>
<feature type="compositionally biased region" description="Basic residues" evidence="1">
    <location>
        <begin position="16"/>
        <end position="33"/>
    </location>
</feature>
<keyword evidence="2" id="KW-0675">Receptor</keyword>
<comment type="caution">
    <text evidence="2">The sequence shown here is derived from an EMBL/GenBank/DDBJ whole genome shotgun (WGS) entry which is preliminary data.</text>
</comment>
<proteinExistence type="predicted"/>
<dbReference type="GO" id="GO:0016301">
    <property type="term" value="F:kinase activity"/>
    <property type="evidence" value="ECO:0007669"/>
    <property type="project" value="UniProtKB-KW"/>
</dbReference>
<gene>
    <name evidence="2" type="ORF">M6B38_321275</name>
</gene>
<keyword evidence="2" id="KW-0808">Transferase</keyword>
<accession>A0AAX6HBJ2</accession>
<reference evidence="2" key="1">
    <citation type="journal article" date="2023" name="GigaByte">
        <title>Genome assembly of the bearded iris, Iris pallida Lam.</title>
        <authorList>
            <person name="Bruccoleri R.E."/>
            <person name="Oakeley E.J."/>
            <person name="Faust A.M.E."/>
            <person name="Altorfer M."/>
            <person name="Dessus-Babus S."/>
            <person name="Burckhardt D."/>
            <person name="Oertli M."/>
            <person name="Naumann U."/>
            <person name="Petersen F."/>
            <person name="Wong J."/>
        </authorList>
    </citation>
    <scope>NUCLEOTIDE SEQUENCE</scope>
    <source>
        <strain evidence="2">GSM-AAB239-AS_SAM_17_03QT</strain>
    </source>
</reference>